<dbReference type="VEuPathDB" id="FungiDB:AJ78_02467"/>
<dbReference type="EMBL" id="LGRN01000067">
    <property type="protein sequence ID" value="OJD17442.1"/>
    <property type="molecule type" value="Genomic_DNA"/>
</dbReference>
<name>A0A1J9PNI5_9EURO</name>
<dbReference type="OrthoDB" id="5979581at2759"/>
<evidence type="ECO:0000313" key="1">
    <source>
        <dbReference type="EMBL" id="OJD17442.1"/>
    </source>
</evidence>
<dbReference type="SUPFAM" id="SSF56112">
    <property type="entry name" value="Protein kinase-like (PK-like)"/>
    <property type="match status" value="1"/>
</dbReference>
<dbReference type="Gene3D" id="1.10.510.10">
    <property type="entry name" value="Transferase(Phosphotransferase) domain 1"/>
    <property type="match status" value="1"/>
</dbReference>
<evidence type="ECO:0008006" key="3">
    <source>
        <dbReference type="Google" id="ProtNLM"/>
    </source>
</evidence>
<proteinExistence type="predicted"/>
<protein>
    <recommendedName>
        <fullName evidence="3">Protein kinase domain-containing protein</fullName>
    </recommendedName>
</protein>
<dbReference type="Proteomes" id="UP000182235">
    <property type="component" value="Unassembled WGS sequence"/>
</dbReference>
<reference evidence="1 2" key="1">
    <citation type="submission" date="2015-07" db="EMBL/GenBank/DDBJ databases">
        <title>Emmonsia species relationships and genome sequence.</title>
        <authorList>
            <consortium name="The Broad Institute Genomics Platform"/>
            <person name="Cuomo C.A."/>
            <person name="Munoz J.F."/>
            <person name="Imamovic A."/>
            <person name="Priest M.E."/>
            <person name="Young S."/>
            <person name="Clay O.K."/>
            <person name="McEwen J.G."/>
        </authorList>
    </citation>
    <scope>NUCLEOTIDE SEQUENCE [LARGE SCALE GENOMIC DNA]</scope>
    <source>
        <strain evidence="1 2">UAMH 9510</strain>
    </source>
</reference>
<organism evidence="1 2">
    <name type="scientific">Emergomyces pasteurianus Ep9510</name>
    <dbReference type="NCBI Taxonomy" id="1447872"/>
    <lineage>
        <taxon>Eukaryota</taxon>
        <taxon>Fungi</taxon>
        <taxon>Dikarya</taxon>
        <taxon>Ascomycota</taxon>
        <taxon>Pezizomycotina</taxon>
        <taxon>Eurotiomycetes</taxon>
        <taxon>Eurotiomycetidae</taxon>
        <taxon>Onygenales</taxon>
        <taxon>Ajellomycetaceae</taxon>
        <taxon>Emergomyces</taxon>
    </lineage>
</organism>
<gene>
    <name evidence="1" type="ORF">AJ78_02467</name>
</gene>
<evidence type="ECO:0000313" key="2">
    <source>
        <dbReference type="Proteomes" id="UP000182235"/>
    </source>
</evidence>
<dbReference type="AlphaFoldDB" id="A0A1J9PNI5"/>
<dbReference type="STRING" id="1447872.A0A1J9PNI5"/>
<sequence length="344" mass="39358">MSSSSIPPLATRSLLTSGFKMLDHLEPIEEERLLNYQAEIYYLAHLARDLVEPDDPGRVSSKIYISNRKIYFSLLAIRFVTRNLKMVNVMIHQAGRSTRTRPFMLHVTCRKVLKGLPLACDFGDAGFGDQEHDDLIMPEPYRAPEVVMQMKWGYAVDISSFGMAWHFVASKPLFSGRDPDTNEHHDGHLIAELGALRGSPPPELMRPSRVCPLFWDENGNWRNLLPMPDITLENLTTENNNGAEERKGFCASCVGSFARYVRSDRVPRISSLIPGCWMVLWLLRTDEQIEHYIRSTGSKRTRNKAKKVPRGQVDLMCDWVLKGVAGLSNIWLHCVRVIWVRWHL</sequence>
<accession>A0A1J9PNI5</accession>
<dbReference type="InterPro" id="IPR011009">
    <property type="entry name" value="Kinase-like_dom_sf"/>
</dbReference>
<keyword evidence="2" id="KW-1185">Reference proteome</keyword>
<comment type="caution">
    <text evidence="1">The sequence shown here is derived from an EMBL/GenBank/DDBJ whole genome shotgun (WGS) entry which is preliminary data.</text>
</comment>